<protein>
    <submittedName>
        <fullName evidence="1">Uncharacterized protein</fullName>
    </submittedName>
</protein>
<name>A0AAU9X149_9CNID</name>
<keyword evidence="2" id="KW-1185">Reference proteome</keyword>
<evidence type="ECO:0000313" key="2">
    <source>
        <dbReference type="Proteomes" id="UP001159428"/>
    </source>
</evidence>
<evidence type="ECO:0000313" key="1">
    <source>
        <dbReference type="EMBL" id="CAH3131793.1"/>
    </source>
</evidence>
<reference evidence="1 2" key="1">
    <citation type="submission" date="2022-05" db="EMBL/GenBank/DDBJ databases">
        <authorList>
            <consortium name="Genoscope - CEA"/>
            <person name="William W."/>
        </authorList>
    </citation>
    <scope>NUCLEOTIDE SEQUENCE [LARGE SCALE GENOMIC DNA]</scope>
</reference>
<accession>A0AAU9X149</accession>
<gene>
    <name evidence="1" type="ORF">PMEA_00014831</name>
</gene>
<dbReference type="Proteomes" id="UP001159428">
    <property type="component" value="Unassembled WGS sequence"/>
</dbReference>
<proteinExistence type="predicted"/>
<sequence>MKDKNEARREFVGKKSVKEQREYLPIFAIRKECMHENEYTNGLD</sequence>
<organism evidence="1 2">
    <name type="scientific">Pocillopora meandrina</name>
    <dbReference type="NCBI Taxonomy" id="46732"/>
    <lineage>
        <taxon>Eukaryota</taxon>
        <taxon>Metazoa</taxon>
        <taxon>Cnidaria</taxon>
        <taxon>Anthozoa</taxon>
        <taxon>Hexacorallia</taxon>
        <taxon>Scleractinia</taxon>
        <taxon>Astrocoeniina</taxon>
        <taxon>Pocilloporidae</taxon>
        <taxon>Pocillopora</taxon>
    </lineage>
</organism>
<dbReference type="EMBL" id="CALNXJ010000026">
    <property type="protein sequence ID" value="CAH3131793.1"/>
    <property type="molecule type" value="Genomic_DNA"/>
</dbReference>
<comment type="caution">
    <text evidence="1">The sequence shown here is derived from an EMBL/GenBank/DDBJ whole genome shotgun (WGS) entry which is preliminary data.</text>
</comment>
<dbReference type="AlphaFoldDB" id="A0AAU9X149"/>